<sequence>MLSTVVVGTDEAYEPQRRSCDVRGRSNLWALIHQDNRQWVRGGTAFEAFSASSFVIAAALTVEVLLLAQPSPPPACVPKMFILDEFTALNSMVAGDTAAVEEDLCHRSSSHNEGVSSSTVKARKDWRFRHKRCHHKRERRWSASDDDSYR</sequence>
<accession>A0A1D6MAK6</accession>
<proteinExistence type="predicted"/>
<dbReference type="AlphaFoldDB" id="A0A1D6MAK6"/>
<name>A0A1D6MAK6_MAIZE</name>
<dbReference type="SMR" id="A0A1D6MAK6"/>
<dbReference type="InParanoid" id="A0A1D6MAK6"/>
<dbReference type="Pfam" id="PF05340">
    <property type="entry name" value="DUF740"/>
    <property type="match status" value="1"/>
</dbReference>
<dbReference type="EMBL" id="CM000782">
    <property type="protein sequence ID" value="AQK87811.1"/>
    <property type="molecule type" value="Genomic_DNA"/>
</dbReference>
<gene>
    <name evidence="1" type="ORF">ZEAMMB73_Zm00001d038788</name>
</gene>
<reference evidence="1" key="1">
    <citation type="submission" date="2015-12" db="EMBL/GenBank/DDBJ databases">
        <title>Update maize B73 reference genome by single molecule sequencing technologies.</title>
        <authorList>
            <consortium name="Maize Genome Sequencing Project"/>
            <person name="Ware D."/>
        </authorList>
    </citation>
    <scope>NUCLEOTIDE SEQUENCE</scope>
    <source>
        <tissue evidence="1">Seedling</tissue>
    </source>
</reference>
<dbReference type="InterPro" id="IPR008004">
    <property type="entry name" value="OCTOPUS-like"/>
</dbReference>
<organism evidence="1">
    <name type="scientific">Zea mays</name>
    <name type="common">Maize</name>
    <dbReference type="NCBI Taxonomy" id="4577"/>
    <lineage>
        <taxon>Eukaryota</taxon>
        <taxon>Viridiplantae</taxon>
        <taxon>Streptophyta</taxon>
        <taxon>Embryophyta</taxon>
        <taxon>Tracheophyta</taxon>
        <taxon>Spermatophyta</taxon>
        <taxon>Magnoliopsida</taxon>
        <taxon>Liliopsida</taxon>
        <taxon>Poales</taxon>
        <taxon>Poaceae</taxon>
        <taxon>PACMAD clade</taxon>
        <taxon>Panicoideae</taxon>
        <taxon>Andropogonodae</taxon>
        <taxon>Andropogoneae</taxon>
        <taxon>Tripsacinae</taxon>
        <taxon>Zea</taxon>
    </lineage>
</organism>
<protein>
    <submittedName>
        <fullName evidence="1">Uncharacterized protein</fullName>
    </submittedName>
</protein>
<evidence type="ECO:0000313" key="1">
    <source>
        <dbReference type="EMBL" id="AQK87811.1"/>
    </source>
</evidence>